<evidence type="ECO:0000256" key="4">
    <source>
        <dbReference type="SAM" id="Coils"/>
    </source>
</evidence>
<gene>
    <name evidence="6" type="ORF">CVLEPA_LOCUS2312</name>
</gene>
<dbReference type="Gene3D" id="1.20.5.190">
    <property type="match status" value="1"/>
</dbReference>
<evidence type="ECO:0008006" key="8">
    <source>
        <dbReference type="Google" id="ProtNLM"/>
    </source>
</evidence>
<dbReference type="InterPro" id="IPR002110">
    <property type="entry name" value="Ankyrin_rpt"/>
</dbReference>
<reference evidence="6 7" key="1">
    <citation type="submission" date="2024-02" db="EMBL/GenBank/DDBJ databases">
        <authorList>
            <person name="Daric V."/>
            <person name="Darras S."/>
        </authorList>
    </citation>
    <scope>NUCLEOTIDE SEQUENCE [LARGE SCALE GENOMIC DNA]</scope>
</reference>
<dbReference type="Proteomes" id="UP001642483">
    <property type="component" value="Unassembled WGS sequence"/>
</dbReference>
<dbReference type="EMBL" id="CAWYQH010000001">
    <property type="protein sequence ID" value="CAK8672610.1"/>
    <property type="molecule type" value="Genomic_DNA"/>
</dbReference>
<feature type="compositionally biased region" description="Basic and acidic residues" evidence="5">
    <location>
        <begin position="52"/>
        <end position="61"/>
    </location>
</feature>
<feature type="coiled-coil region" evidence="4">
    <location>
        <begin position="362"/>
        <end position="396"/>
    </location>
</feature>
<keyword evidence="7" id="KW-1185">Reference proteome</keyword>
<feature type="region of interest" description="Disordered" evidence="5">
    <location>
        <begin position="1"/>
        <end position="63"/>
    </location>
</feature>
<evidence type="ECO:0000256" key="2">
    <source>
        <dbReference type="ARBA" id="ARBA00023043"/>
    </source>
</evidence>
<dbReference type="InterPro" id="IPR036770">
    <property type="entry name" value="Ankyrin_rpt-contain_sf"/>
</dbReference>
<feature type="repeat" description="ANK" evidence="3">
    <location>
        <begin position="225"/>
        <end position="257"/>
    </location>
</feature>
<comment type="caution">
    <text evidence="6">The sequence shown here is derived from an EMBL/GenBank/DDBJ whole genome shotgun (WGS) entry which is preliminary data.</text>
</comment>
<name>A0ABP0EYP8_CLALP</name>
<dbReference type="PROSITE" id="PS50088">
    <property type="entry name" value="ANK_REPEAT"/>
    <property type="match status" value="2"/>
</dbReference>
<dbReference type="PROSITE" id="PS50297">
    <property type="entry name" value="ANK_REP_REGION"/>
    <property type="match status" value="2"/>
</dbReference>
<dbReference type="InterPro" id="IPR027417">
    <property type="entry name" value="P-loop_NTPase"/>
</dbReference>
<dbReference type="PROSITE" id="PS50096">
    <property type="entry name" value="IQ"/>
    <property type="match status" value="1"/>
</dbReference>
<feature type="compositionally biased region" description="Low complexity" evidence="5">
    <location>
        <begin position="8"/>
        <end position="17"/>
    </location>
</feature>
<feature type="coiled-coil region" evidence="4">
    <location>
        <begin position="275"/>
        <end position="322"/>
    </location>
</feature>
<keyword evidence="4" id="KW-0175">Coiled coil</keyword>
<dbReference type="SUPFAM" id="SSF48403">
    <property type="entry name" value="Ankyrin repeat"/>
    <property type="match status" value="1"/>
</dbReference>
<keyword evidence="1" id="KW-0677">Repeat</keyword>
<evidence type="ECO:0000313" key="6">
    <source>
        <dbReference type="EMBL" id="CAK8672610.1"/>
    </source>
</evidence>
<evidence type="ECO:0000256" key="1">
    <source>
        <dbReference type="ARBA" id="ARBA00022737"/>
    </source>
</evidence>
<feature type="coiled-coil region" evidence="4">
    <location>
        <begin position="79"/>
        <end position="144"/>
    </location>
</feature>
<evidence type="ECO:0000313" key="7">
    <source>
        <dbReference type="Proteomes" id="UP001642483"/>
    </source>
</evidence>
<evidence type="ECO:0000256" key="3">
    <source>
        <dbReference type="PROSITE-ProRule" id="PRU00023"/>
    </source>
</evidence>
<dbReference type="Gene3D" id="1.25.40.20">
    <property type="entry name" value="Ankyrin repeat-containing domain"/>
    <property type="match status" value="1"/>
</dbReference>
<feature type="repeat" description="ANK" evidence="3">
    <location>
        <begin position="192"/>
        <end position="224"/>
    </location>
</feature>
<sequence>MPPKRPPAKAAQKTTTANPRKPPGNAGNAKKSVTAAPGNKKQAAGKATAKGAKKEVKRGPTPEDLAAIKIQKHARGFLARKKIQKLKKQKQEYEDTIEKIQREAFIAMVKAEQEAAERELQREEEERKRKREEVKRRKRMLEAAFDGDISEMEGVLKEVSDLDNQNGVPSNEIGHIVRRCHQMAVVECQDAHDNTPLSEAASGGSVEAINFLIERGANPNTIGAWGRTPLYRAAFAGHMEAVESLLYYGADPRVYAQDGNTPEQVASVKQIVETLQNWDINITEALLEKMEAEKERRSEEDKKRKQAETEKLQDQLSEVQKVYDMKQRILEKCYAELEKRISEHDNAVSSGFDRLDVTLSTVKDAEGELEIAKLDAMKAREALEQAKLKLRDQEHGDQEELPGIKCNIRELDEVLMRDVGNRIKDSGKWPMIIDTTGQASTFLRYRDTNYVCALNPKDVEEERMRMSLIGAIRFGKPFVIDMLEVDMFATISDIFDNIHPGLMEDVMTKALLENSNYMKLIKPTDHDEYQKSKFQHHRVDNFTLIILTKNKYPSEHLIEKTYPIRIVLPEPRA</sequence>
<feature type="compositionally biased region" description="Low complexity" evidence="5">
    <location>
        <begin position="40"/>
        <end position="50"/>
    </location>
</feature>
<dbReference type="SMART" id="SM00015">
    <property type="entry name" value="IQ"/>
    <property type="match status" value="1"/>
</dbReference>
<keyword evidence="2 3" id="KW-0040">ANK repeat</keyword>
<organism evidence="6 7">
    <name type="scientific">Clavelina lepadiformis</name>
    <name type="common">Light-bulb sea squirt</name>
    <name type="synonym">Ascidia lepadiformis</name>
    <dbReference type="NCBI Taxonomy" id="159417"/>
    <lineage>
        <taxon>Eukaryota</taxon>
        <taxon>Metazoa</taxon>
        <taxon>Chordata</taxon>
        <taxon>Tunicata</taxon>
        <taxon>Ascidiacea</taxon>
        <taxon>Aplousobranchia</taxon>
        <taxon>Clavelinidae</taxon>
        <taxon>Clavelina</taxon>
    </lineage>
</organism>
<evidence type="ECO:0000256" key="5">
    <source>
        <dbReference type="SAM" id="MobiDB-lite"/>
    </source>
</evidence>
<dbReference type="Pfam" id="PF00612">
    <property type="entry name" value="IQ"/>
    <property type="match status" value="1"/>
</dbReference>
<dbReference type="Pfam" id="PF12796">
    <property type="entry name" value="Ank_2"/>
    <property type="match status" value="1"/>
</dbReference>
<proteinExistence type="predicted"/>
<dbReference type="SMART" id="SM00248">
    <property type="entry name" value="ANK"/>
    <property type="match status" value="2"/>
</dbReference>
<dbReference type="InterPro" id="IPR000048">
    <property type="entry name" value="IQ_motif_EF-hand-BS"/>
</dbReference>
<accession>A0ABP0EYP8</accession>
<protein>
    <recommendedName>
        <fullName evidence="8">IQ motif and ankyrin repeat domain-containing protein</fullName>
    </recommendedName>
</protein>
<dbReference type="PANTHER" id="PTHR24126">
    <property type="entry name" value="ANKYRIN REPEAT, PH AND SEC7 DOMAIN CONTAINING PROTEIN SECG-RELATED"/>
    <property type="match status" value="1"/>
</dbReference>
<dbReference type="Gene3D" id="3.40.50.300">
    <property type="entry name" value="P-loop containing nucleotide triphosphate hydrolases"/>
    <property type="match status" value="1"/>
</dbReference>